<keyword evidence="3" id="KW-1185">Reference proteome</keyword>
<dbReference type="Proteomes" id="UP001530377">
    <property type="component" value="Unassembled WGS sequence"/>
</dbReference>
<accession>A0ABD3RZE5</accession>
<dbReference type="PANTHER" id="PTHR30344:SF1">
    <property type="entry name" value="6-PHOSPHOGLUCONOLACTONASE"/>
    <property type="match status" value="1"/>
</dbReference>
<dbReference type="InterPro" id="IPR019405">
    <property type="entry name" value="Lactonase_7-beta_prop"/>
</dbReference>
<dbReference type="AlphaFoldDB" id="A0ABD3RZE5"/>
<sequence>MDTYHLDRLSPSIFRSKEGSRMVLHYKYIGFVGCYTSAGQADPFESSLGGVPHDRSRVGRGILAFGVDGSGNMHFLNDGEPIIEGIENPSYLCILGRNGEEGSARPALPRAGGLCVVSEVRGGEFQSYSIGRDVTRTGEIIIRATAIGTALGTGGSYPCHVMSSNVGDDLVGIIVSNYGEDEGVLSIFVFGDGSVGPQSVIVALGPGSNVNPDRQISSHAHSASVTRHPSPPSSMDLCCADLGSDVIVRFSLSITRSNECGEISLSCAETERISAPPGSGPRSIMFNPVFGDIAIVSLEMTAQVWLIRKSAKTGGYESLGEPVSLLPQNWPKESDEDYRFNHGRWASDALWSPCGKFAYAAARLHNSITVFNLSTIADSSSMSVEFEPLRFVQRVSTEGLTPRCLCMSECGQFIFVAHQHSHDISSFGRNESDGTIEFIDRLDVPNAACVKLIRPDCIGQH</sequence>
<gene>
    <name evidence="2" type="ORF">ACHAXA_006503</name>
</gene>
<comment type="caution">
    <text evidence="2">The sequence shown here is derived from an EMBL/GenBank/DDBJ whole genome shotgun (WGS) entry which is preliminary data.</text>
</comment>
<dbReference type="Pfam" id="PF10282">
    <property type="entry name" value="Lactonase"/>
    <property type="match status" value="1"/>
</dbReference>
<organism evidence="2 3">
    <name type="scientific">Cyclostephanos tholiformis</name>
    <dbReference type="NCBI Taxonomy" id="382380"/>
    <lineage>
        <taxon>Eukaryota</taxon>
        <taxon>Sar</taxon>
        <taxon>Stramenopiles</taxon>
        <taxon>Ochrophyta</taxon>
        <taxon>Bacillariophyta</taxon>
        <taxon>Coscinodiscophyceae</taxon>
        <taxon>Thalassiosirophycidae</taxon>
        <taxon>Stephanodiscales</taxon>
        <taxon>Stephanodiscaceae</taxon>
        <taxon>Cyclostephanos</taxon>
    </lineage>
</organism>
<protein>
    <submittedName>
        <fullName evidence="2">Uncharacterized protein</fullName>
    </submittedName>
</protein>
<dbReference type="EMBL" id="JALLPB020000099">
    <property type="protein sequence ID" value="KAL3817614.1"/>
    <property type="molecule type" value="Genomic_DNA"/>
</dbReference>
<evidence type="ECO:0000313" key="2">
    <source>
        <dbReference type="EMBL" id="KAL3817614.1"/>
    </source>
</evidence>
<dbReference type="InterPro" id="IPR050282">
    <property type="entry name" value="Cycloisomerase_2"/>
</dbReference>
<name>A0ABD3RZE5_9STRA</name>
<evidence type="ECO:0000256" key="1">
    <source>
        <dbReference type="ARBA" id="ARBA00005564"/>
    </source>
</evidence>
<reference evidence="2 3" key="1">
    <citation type="submission" date="2024-10" db="EMBL/GenBank/DDBJ databases">
        <title>Updated reference genomes for cyclostephanoid diatoms.</title>
        <authorList>
            <person name="Roberts W.R."/>
            <person name="Alverson A.J."/>
        </authorList>
    </citation>
    <scope>NUCLEOTIDE SEQUENCE [LARGE SCALE GENOMIC DNA]</scope>
    <source>
        <strain evidence="2 3">AJA228-03</strain>
    </source>
</reference>
<comment type="similarity">
    <text evidence="1">Belongs to the cycloisomerase 2 family.</text>
</comment>
<evidence type="ECO:0000313" key="3">
    <source>
        <dbReference type="Proteomes" id="UP001530377"/>
    </source>
</evidence>
<proteinExistence type="inferred from homology"/>
<dbReference type="PANTHER" id="PTHR30344">
    <property type="entry name" value="6-PHOSPHOGLUCONOLACTONASE-RELATED"/>
    <property type="match status" value="1"/>
</dbReference>
<dbReference type="SUPFAM" id="SSF75011">
    <property type="entry name" value="3-carboxy-cis,cis-mucoante lactonizing enzyme"/>
    <property type="match status" value="1"/>
</dbReference>
<dbReference type="Gene3D" id="2.130.10.10">
    <property type="entry name" value="YVTN repeat-like/Quinoprotein amine dehydrogenase"/>
    <property type="match status" value="1"/>
</dbReference>
<dbReference type="InterPro" id="IPR015943">
    <property type="entry name" value="WD40/YVTN_repeat-like_dom_sf"/>
</dbReference>